<protein>
    <submittedName>
        <fullName evidence="1">Uncharacterized protein</fullName>
    </submittedName>
</protein>
<dbReference type="OrthoDB" id="1347307at2"/>
<evidence type="ECO:0000313" key="2">
    <source>
        <dbReference type="Proteomes" id="UP000001508"/>
    </source>
</evidence>
<reference evidence="2" key="1">
    <citation type="submission" date="2010-02" db="EMBL/GenBank/DDBJ databases">
        <title>Complete sequence of Desulfurivibrio alkaliphilus AHT2.</title>
        <authorList>
            <consortium name="US DOE Joint Genome Institute"/>
            <person name="Pitluck S."/>
            <person name="Chertkov O."/>
            <person name="Detter J.C."/>
            <person name="Han C."/>
            <person name="Tapia R."/>
            <person name="Larimer F."/>
            <person name="Land M."/>
            <person name="Hauser L."/>
            <person name="Kyrpides N."/>
            <person name="Mikhailova N."/>
            <person name="Sorokin D.Y."/>
            <person name="Muyzer G."/>
            <person name="Woyke T."/>
        </authorList>
    </citation>
    <scope>NUCLEOTIDE SEQUENCE [LARGE SCALE GENOMIC DNA]</scope>
    <source>
        <strain evidence="2">DSM 19089 / UNIQEM U267 / AHT2</strain>
    </source>
</reference>
<dbReference type="KEGG" id="dak:DaAHT2_1530"/>
<organism evidence="1 2">
    <name type="scientific">Desulfurivibrio alkaliphilus (strain DSM 19089 / UNIQEM U267 / AHT2)</name>
    <dbReference type="NCBI Taxonomy" id="589865"/>
    <lineage>
        <taxon>Bacteria</taxon>
        <taxon>Pseudomonadati</taxon>
        <taxon>Thermodesulfobacteriota</taxon>
        <taxon>Desulfobulbia</taxon>
        <taxon>Desulfobulbales</taxon>
        <taxon>Desulfobulbaceae</taxon>
        <taxon>Desulfurivibrio</taxon>
    </lineage>
</organism>
<sequence length="212" mass="23294">MKAEAFLEQAEKIRQPVILLEGTRKVPAEAAPRLISLATKLAELLPAAIFRSGNAEGSDTLFFKGLAEIDPNRREYILPYPGAGKKRLRPQARVFSLADLAPEELAEVAKVTLAASPDLQNLVQGFLERGRNRLTNKAMYLMRDALKVVGAPSLELPPANFAFFFANPENPLAGGTGHTIRVCRDMGLPTFVQNELNNWGCWGKNKLFSASF</sequence>
<name>D6Z3V0_DESAT</name>
<dbReference type="HOGENOM" id="CLU_1298105_0_0_7"/>
<proteinExistence type="predicted"/>
<evidence type="ECO:0000313" key="1">
    <source>
        <dbReference type="EMBL" id="ADH86225.1"/>
    </source>
</evidence>
<keyword evidence="2" id="KW-1185">Reference proteome</keyword>
<dbReference type="Proteomes" id="UP000001508">
    <property type="component" value="Chromosome"/>
</dbReference>
<accession>D6Z3V0</accession>
<dbReference type="STRING" id="589865.DaAHT2_1530"/>
<dbReference type="RefSeq" id="WP_013163752.1">
    <property type="nucleotide sequence ID" value="NC_014216.1"/>
</dbReference>
<dbReference type="EMBL" id="CP001940">
    <property type="protein sequence ID" value="ADH86225.1"/>
    <property type="molecule type" value="Genomic_DNA"/>
</dbReference>
<dbReference type="eggNOG" id="ENOG503328U">
    <property type="taxonomic scope" value="Bacteria"/>
</dbReference>
<gene>
    <name evidence="1" type="ordered locus">DaAHT2_1530</name>
</gene>
<dbReference type="InParanoid" id="D6Z3V0"/>
<dbReference type="AlphaFoldDB" id="D6Z3V0"/>